<evidence type="ECO:0000256" key="9">
    <source>
        <dbReference type="ARBA" id="ARBA00047597"/>
    </source>
</evidence>
<gene>
    <name evidence="12" type="ORF">ZHD862_LOCUS11375</name>
</gene>
<proteinExistence type="inferred from homology"/>
<organism evidence="12 13">
    <name type="scientific">Rotaria sordida</name>
    <dbReference type="NCBI Taxonomy" id="392033"/>
    <lineage>
        <taxon>Eukaryota</taxon>
        <taxon>Metazoa</taxon>
        <taxon>Spiralia</taxon>
        <taxon>Gnathifera</taxon>
        <taxon>Rotifera</taxon>
        <taxon>Eurotatoria</taxon>
        <taxon>Bdelloidea</taxon>
        <taxon>Philodinida</taxon>
        <taxon>Philodinidae</taxon>
        <taxon>Rotaria</taxon>
    </lineage>
</organism>
<comment type="caution">
    <text evidence="12">The sequence shown here is derived from an EMBL/GenBank/DDBJ whole genome shotgun (WGS) entry which is preliminary data.</text>
</comment>
<dbReference type="GO" id="GO:0106274">
    <property type="term" value="F:NAD+-protein-arginine ADP-ribosyltransferase activity"/>
    <property type="evidence" value="ECO:0007669"/>
    <property type="project" value="UniProtKB-EC"/>
</dbReference>
<evidence type="ECO:0000259" key="11">
    <source>
        <dbReference type="PROSITE" id="PS50918"/>
    </source>
</evidence>
<evidence type="ECO:0000256" key="3">
    <source>
        <dbReference type="ARBA" id="ARBA00022525"/>
    </source>
</evidence>
<keyword evidence="5 10" id="KW-0328">Glycosyltransferase</keyword>
<feature type="domain" description="WWE" evidence="11">
    <location>
        <begin position="1"/>
        <end position="77"/>
    </location>
</feature>
<dbReference type="PANTHER" id="PTHR10339">
    <property type="entry name" value="ADP-RIBOSYLTRANSFERASE"/>
    <property type="match status" value="1"/>
</dbReference>
<evidence type="ECO:0000256" key="6">
    <source>
        <dbReference type="ARBA" id="ARBA00022679"/>
    </source>
</evidence>
<dbReference type="GO" id="GO:0090729">
    <property type="term" value="F:toxin activity"/>
    <property type="evidence" value="ECO:0007669"/>
    <property type="project" value="UniProtKB-KW"/>
</dbReference>
<keyword evidence="10" id="KW-0521">NADP</keyword>
<evidence type="ECO:0000256" key="8">
    <source>
        <dbReference type="ARBA" id="ARBA00023026"/>
    </source>
</evidence>
<comment type="subcellular location">
    <subcellularLocation>
        <location evidence="1">Secreted</location>
    </subcellularLocation>
</comment>
<protein>
    <recommendedName>
        <fullName evidence="10">NAD(P)(+)--arginine ADP-ribosyltransferase</fullName>
        <ecNumber evidence="10">2.4.2.31</ecNumber>
    </recommendedName>
    <alternativeName>
        <fullName evidence="10">Mono(ADP-ribosyl)transferase</fullName>
    </alternativeName>
</protein>
<accession>A0A814F968</accession>
<dbReference type="InterPro" id="IPR004170">
    <property type="entry name" value="WWE_dom"/>
</dbReference>
<dbReference type="PROSITE" id="PS51996">
    <property type="entry name" value="TR_MART"/>
    <property type="match status" value="1"/>
</dbReference>
<dbReference type="Pfam" id="PF02825">
    <property type="entry name" value="WWE"/>
    <property type="match status" value="1"/>
</dbReference>
<dbReference type="PANTHER" id="PTHR10339:SF25">
    <property type="entry name" value="SECRETED EXOENZYME S"/>
    <property type="match status" value="1"/>
</dbReference>
<dbReference type="InterPro" id="IPR050999">
    <property type="entry name" value="ADP-ribosyltransferase_ARG"/>
</dbReference>
<evidence type="ECO:0000256" key="10">
    <source>
        <dbReference type="RuleBase" id="RU361228"/>
    </source>
</evidence>
<evidence type="ECO:0000256" key="7">
    <source>
        <dbReference type="ARBA" id="ARBA00022695"/>
    </source>
</evidence>
<dbReference type="SUPFAM" id="SSF117839">
    <property type="entry name" value="WWE domain"/>
    <property type="match status" value="1"/>
</dbReference>
<evidence type="ECO:0000313" key="13">
    <source>
        <dbReference type="Proteomes" id="UP000663864"/>
    </source>
</evidence>
<dbReference type="Pfam" id="PF01129">
    <property type="entry name" value="ART"/>
    <property type="match status" value="1"/>
</dbReference>
<reference evidence="12" key="1">
    <citation type="submission" date="2021-02" db="EMBL/GenBank/DDBJ databases">
        <authorList>
            <person name="Nowell W R."/>
        </authorList>
    </citation>
    <scope>NUCLEOTIDE SEQUENCE</scope>
</reference>
<comment type="similarity">
    <text evidence="2 10">Belongs to the Arg-specific ADP-ribosyltransferase family.</text>
</comment>
<evidence type="ECO:0000313" key="12">
    <source>
        <dbReference type="EMBL" id="CAF0978413.1"/>
    </source>
</evidence>
<keyword evidence="4" id="KW-0800">Toxin</keyword>
<dbReference type="Gene3D" id="3.30.720.50">
    <property type="match status" value="1"/>
</dbReference>
<dbReference type="GO" id="GO:0005576">
    <property type="term" value="C:extracellular region"/>
    <property type="evidence" value="ECO:0007669"/>
    <property type="project" value="UniProtKB-SubCell"/>
</dbReference>
<keyword evidence="6 10" id="KW-0808">Transferase</keyword>
<evidence type="ECO:0000256" key="4">
    <source>
        <dbReference type="ARBA" id="ARBA00022656"/>
    </source>
</evidence>
<dbReference type="GO" id="GO:0016779">
    <property type="term" value="F:nucleotidyltransferase activity"/>
    <property type="evidence" value="ECO:0007669"/>
    <property type="project" value="UniProtKB-KW"/>
</dbReference>
<keyword evidence="3" id="KW-0964">Secreted</keyword>
<name>A0A814F968_9BILA</name>
<dbReference type="EC" id="2.4.2.31" evidence="10"/>
<dbReference type="Gene3D" id="3.90.176.10">
    <property type="entry name" value="Toxin ADP-ribosyltransferase, Chain A, domain 1"/>
    <property type="match status" value="1"/>
</dbReference>
<dbReference type="AlphaFoldDB" id="A0A814F968"/>
<keyword evidence="7" id="KW-0548">Nucleotidyltransferase</keyword>
<evidence type="ECO:0000256" key="2">
    <source>
        <dbReference type="ARBA" id="ARBA00009558"/>
    </source>
</evidence>
<dbReference type="Proteomes" id="UP000663864">
    <property type="component" value="Unassembled WGS sequence"/>
</dbReference>
<keyword evidence="10" id="KW-0520">NAD</keyword>
<dbReference type="PROSITE" id="PS50918">
    <property type="entry name" value="WWE"/>
    <property type="match status" value="1"/>
</dbReference>
<dbReference type="SUPFAM" id="SSF56399">
    <property type="entry name" value="ADP-ribosylation"/>
    <property type="match status" value="1"/>
</dbReference>
<evidence type="ECO:0000256" key="5">
    <source>
        <dbReference type="ARBA" id="ARBA00022676"/>
    </source>
</evidence>
<dbReference type="InterPro" id="IPR037197">
    <property type="entry name" value="WWE_dom_sf"/>
</dbReference>
<dbReference type="EMBL" id="CAJNOT010000427">
    <property type="protein sequence ID" value="CAF0978413.1"/>
    <property type="molecule type" value="Genomic_DNA"/>
</dbReference>
<evidence type="ECO:0000256" key="1">
    <source>
        <dbReference type="ARBA" id="ARBA00004613"/>
    </source>
</evidence>
<keyword evidence="8" id="KW-0843">Virulence</keyword>
<comment type="catalytic activity">
    <reaction evidence="9 10">
        <text>L-arginyl-[protein] + NAD(+) = N(omega)-(ADP-D-ribosyl)-L-arginyl-[protein] + nicotinamide + H(+)</text>
        <dbReference type="Rhea" id="RHEA:19149"/>
        <dbReference type="Rhea" id="RHEA-COMP:10532"/>
        <dbReference type="Rhea" id="RHEA-COMP:15087"/>
        <dbReference type="ChEBI" id="CHEBI:15378"/>
        <dbReference type="ChEBI" id="CHEBI:17154"/>
        <dbReference type="ChEBI" id="CHEBI:29965"/>
        <dbReference type="ChEBI" id="CHEBI:57540"/>
        <dbReference type="ChEBI" id="CHEBI:142554"/>
        <dbReference type="EC" id="2.4.2.31"/>
    </reaction>
</comment>
<dbReference type="GO" id="GO:0003950">
    <property type="term" value="F:NAD+ poly-ADP-ribosyltransferase activity"/>
    <property type="evidence" value="ECO:0007669"/>
    <property type="project" value="TreeGrafter"/>
</dbReference>
<dbReference type="InterPro" id="IPR000768">
    <property type="entry name" value="ART"/>
</dbReference>
<sequence>MNTNGSNTVFWYFKNGDVWCDKSDAEWVKYRDVEMQIIEEAYQQGKSEVLLDKYRIDLKEFIQFNRTDSLKQRPVRRQVDCKVQECLREERFCSPPFLTSTPSYGKALAWCPFLTEWLKSPAGRKAALNFPSAIDACINGILQEAIKHQSNSETEAKWMVDQLKSCKMKPRRETSKVCIHLYTRESFLYHVLNTALREADHSKLDTLGPLCFLIRDYSRTCTEFIGTVYRGVQLPLTAILSYKQAVGSWRTWPSYTSTSKNREMAEFRGNTLFIIEIINSKLSLQRAYDVSEISQFPNEDEVLLPAGVSFQVISVEQELNQKYIIQIKL</sequence>